<dbReference type="EMBL" id="CADIKF010000001">
    <property type="protein sequence ID" value="CAB3746376.1"/>
    <property type="molecule type" value="Genomic_DNA"/>
</dbReference>
<feature type="domain" description="HTH lysR-type" evidence="5">
    <location>
        <begin position="13"/>
        <end position="70"/>
    </location>
</feature>
<dbReference type="GO" id="GO:0003700">
    <property type="term" value="F:DNA-binding transcription factor activity"/>
    <property type="evidence" value="ECO:0007669"/>
    <property type="project" value="InterPro"/>
</dbReference>
<name>A0A6J5D130_9BURK</name>
<comment type="similarity">
    <text evidence="1">Belongs to the LysR transcriptional regulatory family.</text>
</comment>
<dbReference type="GO" id="GO:0003677">
    <property type="term" value="F:DNA binding"/>
    <property type="evidence" value="ECO:0007669"/>
    <property type="project" value="UniProtKB-KW"/>
</dbReference>
<evidence type="ECO:0000256" key="1">
    <source>
        <dbReference type="ARBA" id="ARBA00009437"/>
    </source>
</evidence>
<reference evidence="6 7" key="1">
    <citation type="submission" date="2020-04" db="EMBL/GenBank/DDBJ databases">
        <authorList>
            <person name="De Canck E."/>
        </authorList>
    </citation>
    <scope>NUCLEOTIDE SEQUENCE [LARGE SCALE GENOMIC DNA]</scope>
    <source>
        <strain evidence="6 7">LMG 29739</strain>
    </source>
</reference>
<dbReference type="InterPro" id="IPR000847">
    <property type="entry name" value="LysR_HTH_N"/>
</dbReference>
<evidence type="ECO:0000256" key="3">
    <source>
        <dbReference type="ARBA" id="ARBA00023125"/>
    </source>
</evidence>
<keyword evidence="3" id="KW-0238">DNA-binding</keyword>
<evidence type="ECO:0000256" key="2">
    <source>
        <dbReference type="ARBA" id="ARBA00023015"/>
    </source>
</evidence>
<keyword evidence="7" id="KW-1185">Reference proteome</keyword>
<evidence type="ECO:0000313" key="7">
    <source>
        <dbReference type="Proteomes" id="UP000494329"/>
    </source>
</evidence>
<dbReference type="PANTHER" id="PTHR30419:SF8">
    <property type="entry name" value="NITROGEN ASSIMILATION TRANSCRIPTIONAL ACTIVATOR-RELATED"/>
    <property type="match status" value="1"/>
</dbReference>
<evidence type="ECO:0000313" key="6">
    <source>
        <dbReference type="EMBL" id="CAB3746376.1"/>
    </source>
</evidence>
<dbReference type="Gene3D" id="1.10.10.10">
    <property type="entry name" value="Winged helix-like DNA-binding domain superfamily/Winged helix DNA-binding domain"/>
    <property type="match status" value="1"/>
</dbReference>
<organism evidence="6 7">
    <name type="scientific">Paraburkholderia solisilvae</name>
    <dbReference type="NCBI Taxonomy" id="624376"/>
    <lineage>
        <taxon>Bacteria</taxon>
        <taxon>Pseudomonadati</taxon>
        <taxon>Pseudomonadota</taxon>
        <taxon>Betaproteobacteria</taxon>
        <taxon>Burkholderiales</taxon>
        <taxon>Burkholderiaceae</taxon>
        <taxon>Paraburkholderia</taxon>
    </lineage>
</organism>
<dbReference type="GO" id="GO:0005829">
    <property type="term" value="C:cytosol"/>
    <property type="evidence" value="ECO:0007669"/>
    <property type="project" value="TreeGrafter"/>
</dbReference>
<dbReference type="PROSITE" id="PS50931">
    <property type="entry name" value="HTH_LYSR"/>
    <property type="match status" value="1"/>
</dbReference>
<keyword evidence="2" id="KW-0805">Transcription regulation</keyword>
<proteinExistence type="inferred from homology"/>
<dbReference type="FunFam" id="1.10.10.10:FF:000001">
    <property type="entry name" value="LysR family transcriptional regulator"/>
    <property type="match status" value="1"/>
</dbReference>
<dbReference type="Proteomes" id="UP000494329">
    <property type="component" value="Unassembled WGS sequence"/>
</dbReference>
<dbReference type="SUPFAM" id="SSF53850">
    <property type="entry name" value="Periplasmic binding protein-like II"/>
    <property type="match status" value="1"/>
</dbReference>
<dbReference type="Gene3D" id="3.40.190.290">
    <property type="match status" value="1"/>
</dbReference>
<dbReference type="PRINTS" id="PR00039">
    <property type="entry name" value="HTHLYSR"/>
</dbReference>
<evidence type="ECO:0000256" key="4">
    <source>
        <dbReference type="ARBA" id="ARBA00023163"/>
    </source>
</evidence>
<dbReference type="Pfam" id="PF00126">
    <property type="entry name" value="HTH_1"/>
    <property type="match status" value="1"/>
</dbReference>
<gene>
    <name evidence="6" type="primary">cynR_1</name>
    <name evidence="6" type="ORF">LMG29739_00169</name>
</gene>
<dbReference type="PANTHER" id="PTHR30419">
    <property type="entry name" value="HTH-TYPE TRANSCRIPTIONAL REGULATOR YBHD"/>
    <property type="match status" value="1"/>
</dbReference>
<accession>A0A6J5D130</accession>
<dbReference type="InterPro" id="IPR050950">
    <property type="entry name" value="HTH-type_LysR_regulators"/>
</dbReference>
<dbReference type="InterPro" id="IPR036390">
    <property type="entry name" value="WH_DNA-bd_sf"/>
</dbReference>
<evidence type="ECO:0000259" key="5">
    <source>
        <dbReference type="PROSITE" id="PS50931"/>
    </source>
</evidence>
<dbReference type="Pfam" id="PF03466">
    <property type="entry name" value="LysR_substrate"/>
    <property type="match status" value="1"/>
</dbReference>
<dbReference type="SUPFAM" id="SSF46785">
    <property type="entry name" value="Winged helix' DNA-binding domain"/>
    <property type="match status" value="1"/>
</dbReference>
<dbReference type="RefSeq" id="WP_175108838.1">
    <property type="nucleotide sequence ID" value="NZ_CADIKF010000001.1"/>
</dbReference>
<dbReference type="AlphaFoldDB" id="A0A6J5D130"/>
<keyword evidence="4" id="KW-0804">Transcription</keyword>
<dbReference type="InterPro" id="IPR005119">
    <property type="entry name" value="LysR_subst-bd"/>
</dbReference>
<protein>
    <submittedName>
        <fullName evidence="6">HTH-type transcriptional regulator CynR</fullName>
    </submittedName>
</protein>
<sequence length="329" mass="36253">MNDKNLNFPSKRLSIRHIRAFVAVALHRSLTRAAESLFVTQSALSLTIQHLEDDLGVTLFDRSTRRLDLTQAGHEFLPSAERLLQDFDSSIRTMRALGKRERGKVGVAAVPSVMALLLPEAVAVYIDAYPNIDVYLREDNSEAVQQRIISGDVDFGICSPWEHDPELVFEPLFEDSFGVVFASHHALARSDGELSWQDVAGYRIIGFSSDLGMQHQLSRTAGLSVEVREPRYRVSNTSTIETLVARGVGVSIMSALAAQRAPLDRLRLRLLSRPVVTRTVGVLRRQGKSLSPAAQAMLEYVRAAVPQLARFPGVRVDASLANDAPRGSA</sequence>
<dbReference type="InterPro" id="IPR036388">
    <property type="entry name" value="WH-like_DNA-bd_sf"/>
</dbReference>
<dbReference type="CDD" id="cd08440">
    <property type="entry name" value="PBP2_LTTR_like_4"/>
    <property type="match status" value="1"/>
</dbReference>